<dbReference type="HOGENOM" id="CLU_093759_1_0_4"/>
<dbReference type="EMBL" id="CP000960">
    <property type="protein sequence ID" value="ACA95187.1"/>
    <property type="molecule type" value="Genomic_DNA"/>
</dbReference>
<evidence type="ECO:0000313" key="2">
    <source>
        <dbReference type="Proteomes" id="UP000002169"/>
    </source>
</evidence>
<dbReference type="InterPro" id="IPR009078">
    <property type="entry name" value="Ferritin-like_SF"/>
</dbReference>
<gene>
    <name evidence="1" type="ordered locus">Bcenmc03_6066</name>
</gene>
<dbReference type="SUPFAM" id="SSF47240">
    <property type="entry name" value="Ferritin-like"/>
    <property type="match status" value="1"/>
</dbReference>
<accession>B1KAE0</accession>
<reference evidence="2" key="1">
    <citation type="submission" date="2008-02" db="EMBL/GenBank/DDBJ databases">
        <title>Complete sequence of chromosome 3 of Burkholderia cenocepacia MC0-3.</title>
        <authorList>
            <person name="Copeland A."/>
            <person name="Lucas S."/>
            <person name="Lapidus A."/>
            <person name="Barry K."/>
            <person name="Bruce D."/>
            <person name="Goodwin L."/>
            <person name="Glavina del Rio T."/>
            <person name="Dalin E."/>
            <person name="Tice H."/>
            <person name="Pitluck S."/>
            <person name="Chain P."/>
            <person name="Malfatti S."/>
            <person name="Shin M."/>
            <person name="Vergez L."/>
            <person name="Schmutz J."/>
            <person name="Larimer F."/>
            <person name="Land M."/>
            <person name="Hauser L."/>
            <person name="Kyrpides N."/>
            <person name="Mikhailova N."/>
            <person name="Tiedje J."/>
            <person name="Richardson P."/>
        </authorList>
    </citation>
    <scope>NUCLEOTIDE SEQUENCE [LARGE SCALE GENOMIC DNA]</scope>
    <source>
        <strain evidence="2">MC0-3</strain>
    </source>
</reference>
<sequence>MANQHEHLDDWLRDAYAMERQAETMIDAQMKRVGHYPQLQDRLRLHLDDTLGQQALVEACLMRLGTSPSATKDLAARIAAYGEIASGMLADDEVVKTVLAAYAFEQLQIAPRTPRSSRRRRRPAKQRFARVASGFSSRSATWPRGCCAICPS</sequence>
<dbReference type="Pfam" id="PF05974">
    <property type="entry name" value="DUF892"/>
    <property type="match status" value="1"/>
</dbReference>
<dbReference type="InterPro" id="IPR010287">
    <property type="entry name" value="DUF892_YciF-like"/>
</dbReference>
<proteinExistence type="predicted"/>
<organism evidence="1 2">
    <name type="scientific">Burkholderia orbicola (strain MC0-3)</name>
    <dbReference type="NCBI Taxonomy" id="406425"/>
    <lineage>
        <taxon>Bacteria</taxon>
        <taxon>Pseudomonadati</taxon>
        <taxon>Pseudomonadota</taxon>
        <taxon>Betaproteobacteria</taxon>
        <taxon>Burkholderiales</taxon>
        <taxon>Burkholderiaceae</taxon>
        <taxon>Burkholderia</taxon>
        <taxon>Burkholderia cepacia complex</taxon>
        <taxon>Burkholderia orbicola</taxon>
    </lineage>
</organism>
<dbReference type="Gene3D" id="1.20.1260.10">
    <property type="match status" value="1"/>
</dbReference>
<dbReference type="KEGG" id="bcm:Bcenmc03_6066"/>
<name>B1KAE0_BURO0</name>
<protein>
    <submittedName>
        <fullName evidence="1">Uncharacterized protein</fullName>
    </submittedName>
</protein>
<dbReference type="AlphaFoldDB" id="B1KAE0"/>
<dbReference type="InterPro" id="IPR012347">
    <property type="entry name" value="Ferritin-like"/>
</dbReference>
<evidence type="ECO:0000313" key="1">
    <source>
        <dbReference type="EMBL" id="ACA95187.1"/>
    </source>
</evidence>
<dbReference type="Proteomes" id="UP000002169">
    <property type="component" value="Chromosome 3"/>
</dbReference>